<dbReference type="OrthoDB" id="139172at2"/>
<evidence type="ECO:0000313" key="16">
    <source>
        <dbReference type="Proteomes" id="UP000054935"/>
    </source>
</evidence>
<dbReference type="GO" id="GO:0016746">
    <property type="term" value="F:acyltransferase activity"/>
    <property type="evidence" value="ECO:0007669"/>
    <property type="project" value="UniProtKB-KW"/>
</dbReference>
<feature type="transmembrane region" description="Helical" evidence="14">
    <location>
        <begin position="149"/>
        <end position="169"/>
    </location>
</feature>
<feature type="transmembrane region" description="Helical" evidence="14">
    <location>
        <begin position="223"/>
        <end position="241"/>
    </location>
</feature>
<evidence type="ECO:0000256" key="8">
    <source>
        <dbReference type="ARBA" id="ARBA00022841"/>
    </source>
</evidence>
<evidence type="ECO:0000256" key="4">
    <source>
        <dbReference type="ARBA" id="ARBA00016084"/>
    </source>
</evidence>
<feature type="transmembrane region" description="Helical" evidence="14">
    <location>
        <begin position="74"/>
        <end position="95"/>
    </location>
</feature>
<protein>
    <recommendedName>
        <fullName evidence="4">Probable alginate O-acetylase AlgI</fullName>
    </recommendedName>
    <alternativeName>
        <fullName evidence="12">Alginate biosynthesis protein AlgI</fullName>
    </alternativeName>
</protein>
<evidence type="ECO:0000256" key="12">
    <source>
        <dbReference type="ARBA" id="ARBA00031030"/>
    </source>
</evidence>
<evidence type="ECO:0000313" key="15">
    <source>
        <dbReference type="EMBL" id="CUH80075.1"/>
    </source>
</evidence>
<dbReference type="PANTHER" id="PTHR13285">
    <property type="entry name" value="ACYLTRANSFERASE"/>
    <property type="match status" value="1"/>
</dbReference>
<comment type="similarity">
    <text evidence="3 13">Belongs to the membrane-bound acyltransferase family.</text>
</comment>
<evidence type="ECO:0000256" key="5">
    <source>
        <dbReference type="ARBA" id="ARBA00022475"/>
    </source>
</evidence>
<evidence type="ECO:0000256" key="10">
    <source>
        <dbReference type="ARBA" id="ARBA00023136"/>
    </source>
</evidence>
<evidence type="ECO:0000256" key="7">
    <source>
        <dbReference type="ARBA" id="ARBA00022692"/>
    </source>
</evidence>
<dbReference type="InterPro" id="IPR024194">
    <property type="entry name" value="Ac/AlaTfrase_AlgI/DltB"/>
</dbReference>
<accession>A0A0P1GX46</accession>
<evidence type="ECO:0000256" key="11">
    <source>
        <dbReference type="ARBA" id="ARBA00023315"/>
    </source>
</evidence>
<evidence type="ECO:0000256" key="6">
    <source>
        <dbReference type="ARBA" id="ARBA00022679"/>
    </source>
</evidence>
<dbReference type="GO" id="GO:0005886">
    <property type="term" value="C:plasma membrane"/>
    <property type="evidence" value="ECO:0007669"/>
    <property type="project" value="UniProtKB-SubCell"/>
</dbReference>
<feature type="transmembrane region" description="Helical" evidence="14">
    <location>
        <begin position="43"/>
        <end position="62"/>
    </location>
</feature>
<dbReference type="Proteomes" id="UP000054935">
    <property type="component" value="Unassembled WGS sequence"/>
</dbReference>
<dbReference type="GO" id="GO:0042121">
    <property type="term" value="P:alginic acid biosynthetic process"/>
    <property type="evidence" value="ECO:0007669"/>
    <property type="project" value="UniProtKB-KW"/>
</dbReference>
<dbReference type="STRING" id="441103.TRN7648_02795"/>
<comment type="subcellular location">
    <subcellularLocation>
        <location evidence="1">Cell membrane</location>
        <topology evidence="1">Multi-pass membrane protein</topology>
    </subcellularLocation>
</comment>
<feature type="transmembrane region" description="Helical" evidence="14">
    <location>
        <begin position="311"/>
        <end position="334"/>
    </location>
</feature>
<dbReference type="InterPro" id="IPR051085">
    <property type="entry name" value="MB_O-acyltransferase"/>
</dbReference>
<evidence type="ECO:0000256" key="2">
    <source>
        <dbReference type="ARBA" id="ARBA00005182"/>
    </source>
</evidence>
<dbReference type="PIRSF" id="PIRSF500217">
    <property type="entry name" value="AlgI"/>
    <property type="match status" value="1"/>
</dbReference>
<name>A0A0P1GX46_9RHOB</name>
<feature type="transmembrane region" description="Helical" evidence="14">
    <location>
        <begin position="7"/>
        <end position="23"/>
    </location>
</feature>
<keyword evidence="6 13" id="KW-0808">Transferase</keyword>
<feature type="transmembrane region" description="Helical" evidence="14">
    <location>
        <begin position="115"/>
        <end position="137"/>
    </location>
</feature>
<keyword evidence="11 13" id="KW-0012">Acyltransferase</keyword>
<dbReference type="InterPro" id="IPR004299">
    <property type="entry name" value="MBOAT_fam"/>
</dbReference>
<feature type="transmembrane region" description="Helical" evidence="14">
    <location>
        <begin position="446"/>
        <end position="468"/>
    </location>
</feature>
<evidence type="ECO:0000256" key="14">
    <source>
        <dbReference type="SAM" id="Phobius"/>
    </source>
</evidence>
<keyword evidence="7 14" id="KW-0812">Transmembrane</keyword>
<dbReference type="PANTHER" id="PTHR13285:SF23">
    <property type="entry name" value="TEICHOIC ACID D-ALANYLTRANSFERASE"/>
    <property type="match status" value="1"/>
</dbReference>
<feature type="transmembrane region" description="Helical" evidence="14">
    <location>
        <begin position="354"/>
        <end position="372"/>
    </location>
</feature>
<keyword evidence="9 14" id="KW-1133">Transmembrane helix</keyword>
<dbReference type="PIRSF" id="PIRSF016636">
    <property type="entry name" value="AlgI_DltB"/>
    <property type="match status" value="1"/>
</dbReference>
<comment type="pathway">
    <text evidence="2">Glycan biosynthesis; alginate biosynthesis.</text>
</comment>
<evidence type="ECO:0000256" key="3">
    <source>
        <dbReference type="ARBA" id="ARBA00010323"/>
    </source>
</evidence>
<gene>
    <name evidence="15" type="ORF">TRN7648_02795</name>
</gene>
<keyword evidence="16" id="KW-1185">Reference proteome</keyword>
<dbReference type="InterPro" id="IPR028362">
    <property type="entry name" value="AlgI"/>
</dbReference>
<evidence type="ECO:0000256" key="9">
    <source>
        <dbReference type="ARBA" id="ARBA00022989"/>
    </source>
</evidence>
<evidence type="ECO:0000256" key="13">
    <source>
        <dbReference type="PIRNR" id="PIRNR016636"/>
    </source>
</evidence>
<reference evidence="15 16" key="1">
    <citation type="submission" date="2015-09" db="EMBL/GenBank/DDBJ databases">
        <authorList>
            <consortium name="Swine Surveillance"/>
        </authorList>
    </citation>
    <scope>NUCLEOTIDE SEQUENCE [LARGE SCALE GENOMIC DNA]</scope>
    <source>
        <strain evidence="15 16">CECT 7648</strain>
    </source>
</reference>
<organism evidence="15 16">
    <name type="scientific">Tropicibacter naphthalenivorans</name>
    <dbReference type="NCBI Taxonomy" id="441103"/>
    <lineage>
        <taxon>Bacteria</taxon>
        <taxon>Pseudomonadati</taxon>
        <taxon>Pseudomonadota</taxon>
        <taxon>Alphaproteobacteria</taxon>
        <taxon>Rhodobacterales</taxon>
        <taxon>Roseobacteraceae</taxon>
        <taxon>Tropicibacter</taxon>
    </lineage>
</organism>
<dbReference type="RefSeq" id="WP_058248293.1">
    <property type="nucleotide sequence ID" value="NZ_CYSE01000005.1"/>
</dbReference>
<keyword evidence="8" id="KW-0016">Alginate biosynthesis</keyword>
<keyword evidence="10 13" id="KW-0472">Membrane</keyword>
<sequence length="483" mass="53696">MVFSSESFLFLFLPLFLIAYYLTPWKAKSYTILAGSYVFYAWWRVDFLGLLFLTTGFAYLVGQRIAAHRGTRAAKGWLAVGVIGCLGVLGVFKYLNFFIDSFAALVGTDAAGLGIHWRLLLPIGISFYVFQALSFLIDVYRGDAKADARFIDFAAFIALFPQLIAGPILRYKDLEDQFRERSHSLEMFSDGMARFLIGLAKKVLLADAVAPLADLAFGNSGEVGVTLAWLGAMAYMLQLYFDFSGYSDMAIGLGKMMGFTFVENFRYPYISKSITEFWRRWHISLSNWLRDYLYISLGGNRKGAARTYANLMTVMVLGGLWHGANWTFVLWGFWHGGLLAIERATGHDRRAAGQVWALPVTLLAVLIGWVMFRAVDVTQGFQIYAAMLGANGWAGDVSLWTEVTRESIALMCIAIVVAWAEPRLAVWLDTMAAPQTPGADGTTAVAVQPVVQLALSLFVLSVGALTILKLAEQNFSPFLYFQF</sequence>
<keyword evidence="5 13" id="KW-1003">Cell membrane</keyword>
<dbReference type="AlphaFoldDB" id="A0A0P1GX46"/>
<evidence type="ECO:0000256" key="1">
    <source>
        <dbReference type="ARBA" id="ARBA00004651"/>
    </source>
</evidence>
<dbReference type="Pfam" id="PF03062">
    <property type="entry name" value="MBOAT"/>
    <property type="match status" value="1"/>
</dbReference>
<dbReference type="EMBL" id="CYSE01000005">
    <property type="protein sequence ID" value="CUH80075.1"/>
    <property type="molecule type" value="Genomic_DNA"/>
</dbReference>
<proteinExistence type="inferred from homology"/>